<dbReference type="InterPro" id="IPR045584">
    <property type="entry name" value="Pilin-like"/>
</dbReference>
<dbReference type="PANTHER" id="PTHR30093">
    <property type="entry name" value="GENERAL SECRETION PATHWAY PROTEIN G"/>
    <property type="match status" value="1"/>
</dbReference>
<evidence type="ECO:0000256" key="1">
    <source>
        <dbReference type="SAM" id="Phobius"/>
    </source>
</evidence>
<reference evidence="2 3" key="1">
    <citation type="submission" date="2023-02" db="EMBL/GenBank/DDBJ databases">
        <title>Genome sequence of Lentisphaera profundi SAORIC-696.</title>
        <authorList>
            <person name="Kim e."/>
            <person name="Cho J.-C."/>
            <person name="Choi A."/>
            <person name="Kang I."/>
        </authorList>
    </citation>
    <scope>NUCLEOTIDE SEQUENCE [LARGE SCALE GENOMIC DNA]</scope>
    <source>
        <strain evidence="2 3">SAORIC-696</strain>
    </source>
</reference>
<sequence>MISQKHKFTLIELLVVIAIIGILASLLMPVLSKTRAKGRAAVCKSNLKQWGMASFMYTDNWDGTMPHIGLDGMRSIFKEIAEMSGEVRYCPSDGLAQNKTSRNANGILWSYGYNGYFTTLDISGQGPVKISAVQYPSNTLIFIDRAHKGEVDFYDQVYGVSPSTTEKSRSAFAHKHKAFTRHNTKYSNMVQIDGSVNSGLSILYRTPSGWDNTYRRAHFMIYKDPDEFAQALAEIQ</sequence>
<protein>
    <submittedName>
        <fullName evidence="2">Prepilin-type N-terminal cleavage/methylation domain-containing protein</fullName>
    </submittedName>
</protein>
<dbReference type="Gene3D" id="3.30.700.10">
    <property type="entry name" value="Glycoprotein, Type 4 Pilin"/>
    <property type="match status" value="1"/>
</dbReference>
<evidence type="ECO:0000313" key="3">
    <source>
        <dbReference type="Proteomes" id="UP001214250"/>
    </source>
</evidence>
<organism evidence="2 3">
    <name type="scientific">Lentisphaera profundi</name>
    <dbReference type="NCBI Taxonomy" id="1658616"/>
    <lineage>
        <taxon>Bacteria</taxon>
        <taxon>Pseudomonadati</taxon>
        <taxon>Lentisphaerota</taxon>
        <taxon>Lentisphaeria</taxon>
        <taxon>Lentisphaerales</taxon>
        <taxon>Lentisphaeraceae</taxon>
        <taxon>Lentisphaera</taxon>
    </lineage>
</organism>
<keyword evidence="3" id="KW-1185">Reference proteome</keyword>
<dbReference type="SUPFAM" id="SSF54523">
    <property type="entry name" value="Pili subunits"/>
    <property type="match status" value="1"/>
</dbReference>
<dbReference type="PANTHER" id="PTHR30093:SF2">
    <property type="entry name" value="TYPE II SECRETION SYSTEM PROTEIN H"/>
    <property type="match status" value="1"/>
</dbReference>
<dbReference type="InterPro" id="IPR012902">
    <property type="entry name" value="N_methyl_site"/>
</dbReference>
<proteinExistence type="predicted"/>
<keyword evidence="1" id="KW-1133">Transmembrane helix</keyword>
<name>A0ABY7VSU8_9BACT</name>
<feature type="transmembrane region" description="Helical" evidence="1">
    <location>
        <begin position="12"/>
        <end position="31"/>
    </location>
</feature>
<evidence type="ECO:0000313" key="2">
    <source>
        <dbReference type="EMBL" id="WDE97281.1"/>
    </source>
</evidence>
<accession>A0ABY7VSU8</accession>
<keyword evidence="1" id="KW-0812">Transmembrane</keyword>
<dbReference type="NCBIfam" id="TIGR02532">
    <property type="entry name" value="IV_pilin_GFxxxE"/>
    <property type="match status" value="1"/>
</dbReference>
<dbReference type="Proteomes" id="UP001214250">
    <property type="component" value="Chromosome 1"/>
</dbReference>
<gene>
    <name evidence="2" type="ORF">PQO03_04860</name>
</gene>
<dbReference type="RefSeq" id="WP_274151575.1">
    <property type="nucleotide sequence ID" value="NZ_CP117811.1"/>
</dbReference>
<keyword evidence="1" id="KW-0472">Membrane</keyword>
<dbReference type="EMBL" id="CP117811">
    <property type="protein sequence ID" value="WDE97281.1"/>
    <property type="molecule type" value="Genomic_DNA"/>
</dbReference>